<dbReference type="PANTHER" id="PTHR43279:SF1">
    <property type="entry name" value="CATECHOL-2,3-DIOXYGENASE"/>
    <property type="match status" value="1"/>
</dbReference>
<dbReference type="InterPro" id="IPR029068">
    <property type="entry name" value="Glyas_Bleomycin-R_OHBP_Dase"/>
</dbReference>
<evidence type="ECO:0000313" key="2">
    <source>
        <dbReference type="EMBL" id="MCH6164335.1"/>
    </source>
</evidence>
<name>A0ABS9T758_9PSEU</name>
<dbReference type="SUPFAM" id="SSF54593">
    <property type="entry name" value="Glyoxalase/Bleomycin resistance protein/Dihydroxybiphenyl dioxygenase"/>
    <property type="match status" value="1"/>
</dbReference>
<dbReference type="EMBL" id="JAKXMK010000002">
    <property type="protein sequence ID" value="MCH6164335.1"/>
    <property type="molecule type" value="Genomic_DNA"/>
</dbReference>
<reference evidence="2 3" key="1">
    <citation type="submission" date="2022-03" db="EMBL/GenBank/DDBJ databases">
        <title>Pseudonocardia alaer sp. nov., a novel actinomycete isolated from reed forest soil.</title>
        <authorList>
            <person name="Wang L."/>
        </authorList>
    </citation>
    <scope>NUCLEOTIDE SEQUENCE [LARGE SCALE GENOMIC DNA]</scope>
    <source>
        <strain evidence="2 3">Y-16303</strain>
        <plasmid evidence="2">unnamed</plasmid>
    </source>
</reference>
<dbReference type="PROSITE" id="PS51819">
    <property type="entry name" value="VOC"/>
    <property type="match status" value="1"/>
</dbReference>
<accession>A0ABS9T758</accession>
<evidence type="ECO:0000313" key="3">
    <source>
        <dbReference type="Proteomes" id="UP001299970"/>
    </source>
</evidence>
<dbReference type="PANTHER" id="PTHR43279">
    <property type="entry name" value="CATECHOL-2,3-DIOXYGENASE"/>
    <property type="match status" value="1"/>
</dbReference>
<dbReference type="RefSeq" id="WP_241034537.1">
    <property type="nucleotide sequence ID" value="NZ_BAAAJF010000034.1"/>
</dbReference>
<organism evidence="2 3">
    <name type="scientific">Pseudonocardia alaniniphila</name>
    <dbReference type="NCBI Taxonomy" id="75291"/>
    <lineage>
        <taxon>Bacteria</taxon>
        <taxon>Bacillati</taxon>
        <taxon>Actinomycetota</taxon>
        <taxon>Actinomycetes</taxon>
        <taxon>Pseudonocardiales</taxon>
        <taxon>Pseudonocardiaceae</taxon>
        <taxon>Pseudonocardia</taxon>
    </lineage>
</organism>
<protein>
    <submittedName>
        <fullName evidence="2">VOC family protein</fullName>
    </submittedName>
</protein>
<comment type="caution">
    <text evidence="2">The sequence shown here is derived from an EMBL/GenBank/DDBJ whole genome shotgun (WGS) entry which is preliminary data.</text>
</comment>
<sequence>MAINRLNHAVVFVRDVNRSVAFYRDVLGFSVQMERPGQAAFMQAPDSTNDHDIGLFAIGEAADNPAGRGAVGLYHLGWEISTLAELEELAQRLMSIGAYVGATDHGTTKSIYARDPDGLEFEVAWLVPADLLDDAAFEQRTRRGVPLDLQKEKARYGAGTRGGVGVSSPAAVLP</sequence>
<dbReference type="Pfam" id="PF00903">
    <property type="entry name" value="Glyoxalase"/>
    <property type="match status" value="1"/>
</dbReference>
<dbReference type="InterPro" id="IPR004360">
    <property type="entry name" value="Glyas_Fos-R_dOase_dom"/>
</dbReference>
<gene>
    <name evidence="2" type="ORF">MMF94_01470</name>
</gene>
<dbReference type="InterPro" id="IPR037523">
    <property type="entry name" value="VOC_core"/>
</dbReference>
<feature type="domain" description="VOC" evidence="1">
    <location>
        <begin position="5"/>
        <end position="126"/>
    </location>
</feature>
<geneLocation type="plasmid" evidence="2">
    <name>unnamed</name>
</geneLocation>
<dbReference type="Proteomes" id="UP001299970">
    <property type="component" value="Unassembled WGS sequence"/>
</dbReference>
<keyword evidence="2" id="KW-0614">Plasmid</keyword>
<proteinExistence type="predicted"/>
<evidence type="ECO:0000259" key="1">
    <source>
        <dbReference type="PROSITE" id="PS51819"/>
    </source>
</evidence>
<dbReference type="Gene3D" id="3.10.180.10">
    <property type="entry name" value="2,3-Dihydroxybiphenyl 1,2-Dioxygenase, domain 1"/>
    <property type="match status" value="1"/>
</dbReference>
<keyword evidence="3" id="KW-1185">Reference proteome</keyword>